<dbReference type="EMBL" id="QJNU01001129">
    <property type="protein sequence ID" value="RYO79231.1"/>
    <property type="molecule type" value="Genomic_DNA"/>
</dbReference>
<dbReference type="Proteomes" id="UP000293360">
    <property type="component" value="Unassembled WGS sequence"/>
</dbReference>
<dbReference type="PANTHER" id="PTHR35910">
    <property type="entry name" value="2EXR DOMAIN-CONTAINING PROTEIN"/>
    <property type="match status" value="1"/>
</dbReference>
<evidence type="ECO:0000313" key="3">
    <source>
        <dbReference type="Proteomes" id="UP000293360"/>
    </source>
</evidence>
<organism evidence="2 3">
    <name type="scientific">Monosporascus ibericus</name>
    <dbReference type="NCBI Taxonomy" id="155417"/>
    <lineage>
        <taxon>Eukaryota</taxon>
        <taxon>Fungi</taxon>
        <taxon>Dikarya</taxon>
        <taxon>Ascomycota</taxon>
        <taxon>Pezizomycotina</taxon>
        <taxon>Sordariomycetes</taxon>
        <taxon>Xylariomycetidae</taxon>
        <taxon>Xylariales</taxon>
        <taxon>Xylariales incertae sedis</taxon>
        <taxon>Monosporascus</taxon>
    </lineage>
</organism>
<evidence type="ECO:0000313" key="2">
    <source>
        <dbReference type="EMBL" id="RYO79231.1"/>
    </source>
</evidence>
<dbReference type="AlphaFoldDB" id="A0A4Q4STG2"/>
<feature type="domain" description="2EXR" evidence="1">
    <location>
        <begin position="18"/>
        <end position="116"/>
    </location>
</feature>
<proteinExistence type="predicted"/>
<comment type="caution">
    <text evidence="2">The sequence shown here is derived from an EMBL/GenBank/DDBJ whole genome shotgun (WGS) entry which is preliminary data.</text>
</comment>
<sequence length="307" mass="34454">MNTPSSRHFEVGSGPEEFPRFSRLPAELRLKIWADNLPGPRIVTIRCSSIASPTPSSACQGYNDDAAPRFTSSAPIPANLHACRESRWEAMRRYRLLFATCGESGRIFFDPMADILYFGARDGDAASESQLCNFMALIRFEEMACLRYIAINEMLIPGGRTVIDGATVGAAEYTVEDVMYHINLLFPFLKQLFIVCGDKNPVYSPDSVLAEPNTPNRLIERRVNAAIRSIQREQVGWTPPQWTVRVIASSPTRPQYTESLLGWQEGNSFHDASSVADFTSMLSSWRIPHDFFGLEAMIDLRARPFAF</sequence>
<dbReference type="Pfam" id="PF20150">
    <property type="entry name" value="2EXR"/>
    <property type="match status" value="1"/>
</dbReference>
<protein>
    <recommendedName>
        <fullName evidence="1">2EXR domain-containing protein</fullName>
    </recommendedName>
</protein>
<dbReference type="OrthoDB" id="3557569at2759"/>
<keyword evidence="3" id="KW-1185">Reference proteome</keyword>
<gene>
    <name evidence="2" type="ORF">DL764_010041</name>
</gene>
<evidence type="ECO:0000259" key="1">
    <source>
        <dbReference type="Pfam" id="PF20150"/>
    </source>
</evidence>
<name>A0A4Q4STG2_9PEZI</name>
<accession>A0A4Q4STG2</accession>
<reference evidence="2 3" key="1">
    <citation type="submission" date="2018-06" db="EMBL/GenBank/DDBJ databases">
        <title>Complete Genomes of Monosporascus.</title>
        <authorList>
            <person name="Robinson A.J."/>
            <person name="Natvig D.O."/>
        </authorList>
    </citation>
    <scope>NUCLEOTIDE SEQUENCE [LARGE SCALE GENOMIC DNA]</scope>
    <source>
        <strain evidence="2 3">CBS 110550</strain>
    </source>
</reference>
<dbReference type="InterPro" id="IPR045518">
    <property type="entry name" value="2EXR"/>
</dbReference>
<dbReference type="PANTHER" id="PTHR35910:SF1">
    <property type="entry name" value="2EXR DOMAIN-CONTAINING PROTEIN"/>
    <property type="match status" value="1"/>
</dbReference>